<dbReference type="SMART" id="SM01030">
    <property type="entry name" value="BHD_1"/>
    <property type="match status" value="1"/>
</dbReference>
<keyword evidence="6" id="KW-0175">Coiled coil</keyword>
<feature type="compositionally biased region" description="Gly residues" evidence="7">
    <location>
        <begin position="65"/>
        <end position="75"/>
    </location>
</feature>
<proteinExistence type="inferred from homology"/>
<accession>A0A0G2HYE3</accession>
<evidence type="ECO:0000256" key="3">
    <source>
        <dbReference type="ARBA" id="ARBA00022763"/>
    </source>
</evidence>
<evidence type="ECO:0000256" key="1">
    <source>
        <dbReference type="ARBA" id="ARBA00004123"/>
    </source>
</evidence>
<feature type="region of interest" description="Disordered" evidence="7">
    <location>
        <begin position="1"/>
        <end position="51"/>
    </location>
</feature>
<dbReference type="AlphaFoldDB" id="A0A0G2HYE3"/>
<evidence type="ECO:0000259" key="9">
    <source>
        <dbReference type="SMART" id="SM01031"/>
    </source>
</evidence>
<feature type="compositionally biased region" description="Low complexity" evidence="7">
    <location>
        <begin position="153"/>
        <end position="181"/>
    </location>
</feature>
<evidence type="ECO:0000313" key="12">
    <source>
        <dbReference type="Proteomes" id="UP000034164"/>
    </source>
</evidence>
<dbReference type="InterPro" id="IPR042488">
    <property type="entry name" value="Rad4_BHD3_sf"/>
</dbReference>
<keyword evidence="4" id="KW-0234">DNA repair</keyword>
<protein>
    <submittedName>
        <fullName evidence="11">Xeroderma pigmentosum group C-complementing protein</fullName>
    </submittedName>
</protein>
<dbReference type="GO" id="GO:0071942">
    <property type="term" value="C:XPC complex"/>
    <property type="evidence" value="ECO:0007669"/>
    <property type="project" value="TreeGrafter"/>
</dbReference>
<dbReference type="InterPro" id="IPR038765">
    <property type="entry name" value="Papain-like_cys_pep_sf"/>
</dbReference>
<feature type="region of interest" description="Disordered" evidence="7">
    <location>
        <begin position="392"/>
        <end position="445"/>
    </location>
</feature>
<dbReference type="GO" id="GO:0006289">
    <property type="term" value="P:nucleotide-excision repair"/>
    <property type="evidence" value="ECO:0007669"/>
    <property type="project" value="InterPro"/>
</dbReference>
<dbReference type="FunFam" id="2.20.20.110:FF:000003">
    <property type="entry name" value="Putative DNA repair protein Rad4"/>
    <property type="match status" value="1"/>
</dbReference>
<dbReference type="EMBL" id="LCZI01000988">
    <property type="protein sequence ID" value="KKZ63332.1"/>
    <property type="molecule type" value="Genomic_DNA"/>
</dbReference>
<dbReference type="SMART" id="SM01032">
    <property type="entry name" value="BHD_3"/>
    <property type="match status" value="1"/>
</dbReference>
<feature type="coiled-coil region" evidence="6">
    <location>
        <begin position="775"/>
        <end position="802"/>
    </location>
</feature>
<gene>
    <name evidence="11" type="ORF">EMCG_02333</name>
</gene>
<evidence type="ECO:0000259" key="10">
    <source>
        <dbReference type="SMART" id="SM01032"/>
    </source>
</evidence>
<evidence type="ECO:0000256" key="7">
    <source>
        <dbReference type="SAM" id="MobiDB-lite"/>
    </source>
</evidence>
<sequence>MEKQSRQSRAKGKAPARGTRTPAGAGLASGSRSGRGRGQELERAAPEVPGEVPLIYRDMLAEAGAGPGAQLGSGRSGSASRAGDDRPVKRRRVGERRGGGIDAERGRRDTGAGAGTGMGVHDTRPVQTVFDADASDDEEEMEWEDVEVSLAAPASASAPASGPGYDGAAEQQEVEYQQQEVGAEESEESLQITFEKPEEKVKQRAAAAVRRKPVTAQEKRWRLDIHKMHVLCLLGHVQLRNLWCNDDKVQNVLKRLLSKHTIMCLNPKETLPQFTRSTTFADGLKQASDAFRRRFKVTVPGMKRPYWLENPKELKDPTALLETAEILLSKEDFLEQAVALQGSRDLGAQLFCALLRGVGVDARLVCSLQVLPFTGVAKGIMPPKPEREYIVLSEDDGPPFSGDAGRSSLAVGGPAKAHDTPPPPSQTRRIGQPRFSSSPAPSAKPRLSIGLPRGFSESPFPVFWVEVFNEAMQKWVPVDPIVTNTVGKPGKFEPPASDRYNNMSYAIAFEDDASARDVTKRYTKSFNSKTRKQRVESTKNGEEWWARTMMFFEKPFLDDRDQVEIGELTAKAAAEMMPRNVQDFKDHPVYALERHLRRNEVIFPKRQIGKVGLSKVSTNKKNPPLESVYRRGDVHVVKSADGWYRLGREVKVGEQPLKRVPVSVSGPRGGFGNREELSDYEEEAQETPMYAIHQTDLYRPPPIIENRVTKNAYGNIDVYTPSMVPEGGFHLRHAQAARAARILGIDYADAVTGFQFKGRHGTAVVQGIVASVEYRESLYAVLDALEDERVQAEQDKRTAEALGMWRLLLIKLRVVERVRGYAFEGEEGEEEEEELSDIDHLDLDKSGGFVRERGQGEALPPQRSLTRFESLPGGAGGFIPGGTEEEEEEEEAEENYAAMSGGFISPSPAPDEPVPSTFPSGLGNASLRSKDTSRYTLVVTPGYASTSTQQQPTHGQPTTEAQPHLSPTTASSPAHAHIHQSQHTWQPQGQQPQQPLTAQRPQQQQQQQQQQPTTIATEGALTAPIAISSSSGSDDQGSVEEICGVPDLVHEGESDSEIDQSSMLSHDPEDEDAEPEWLLSD</sequence>
<feature type="region of interest" description="Disordered" evidence="7">
    <location>
        <begin position="866"/>
        <end position="1081"/>
    </location>
</feature>
<comment type="similarity">
    <text evidence="2">Belongs to the XPC family.</text>
</comment>
<dbReference type="GO" id="GO:0005737">
    <property type="term" value="C:cytoplasm"/>
    <property type="evidence" value="ECO:0007669"/>
    <property type="project" value="TreeGrafter"/>
</dbReference>
<evidence type="ECO:0000259" key="8">
    <source>
        <dbReference type="SMART" id="SM01030"/>
    </source>
</evidence>
<evidence type="ECO:0000256" key="4">
    <source>
        <dbReference type="ARBA" id="ARBA00023204"/>
    </source>
</evidence>
<feature type="compositionally biased region" description="Acidic residues" evidence="7">
    <location>
        <begin position="883"/>
        <end position="894"/>
    </location>
</feature>
<dbReference type="SUPFAM" id="SSF54001">
    <property type="entry name" value="Cysteine proteinases"/>
    <property type="match status" value="1"/>
</dbReference>
<dbReference type="Pfam" id="PF10403">
    <property type="entry name" value="BHD_1"/>
    <property type="match status" value="1"/>
</dbReference>
<name>A0A0G2HYE3_9EURO</name>
<dbReference type="GO" id="GO:0003697">
    <property type="term" value="F:single-stranded DNA binding"/>
    <property type="evidence" value="ECO:0007669"/>
    <property type="project" value="TreeGrafter"/>
</dbReference>
<dbReference type="InterPro" id="IPR018325">
    <property type="entry name" value="Rad4/PNGase_transGLS-fold"/>
</dbReference>
<feature type="compositionally biased region" description="Polar residues" evidence="7">
    <location>
        <begin position="426"/>
        <end position="440"/>
    </location>
</feature>
<feature type="compositionally biased region" description="Low complexity" evidence="7">
    <location>
        <begin position="23"/>
        <end position="32"/>
    </location>
</feature>
<feature type="region of interest" description="Disordered" evidence="7">
    <location>
        <begin position="153"/>
        <end position="190"/>
    </location>
</feature>
<dbReference type="Proteomes" id="UP000034164">
    <property type="component" value="Unassembled WGS sequence"/>
</dbReference>
<feature type="compositionally biased region" description="Low complexity" evidence="7">
    <location>
        <begin position="981"/>
        <end position="1014"/>
    </location>
</feature>
<dbReference type="Gene3D" id="2.20.20.110">
    <property type="entry name" value="Rad4, beta-hairpin domain BHD1"/>
    <property type="match status" value="1"/>
</dbReference>
<dbReference type="GO" id="GO:0006298">
    <property type="term" value="P:mismatch repair"/>
    <property type="evidence" value="ECO:0007669"/>
    <property type="project" value="TreeGrafter"/>
</dbReference>
<dbReference type="Pfam" id="PF10405">
    <property type="entry name" value="BHD_3"/>
    <property type="match status" value="1"/>
</dbReference>
<dbReference type="GO" id="GO:0000111">
    <property type="term" value="C:nucleotide-excision repair factor 2 complex"/>
    <property type="evidence" value="ECO:0007669"/>
    <property type="project" value="TreeGrafter"/>
</dbReference>
<dbReference type="Gene3D" id="3.90.260.10">
    <property type="entry name" value="Transglutaminase-like"/>
    <property type="match status" value="1"/>
</dbReference>
<dbReference type="Pfam" id="PF03835">
    <property type="entry name" value="Rad4"/>
    <property type="match status" value="1"/>
</dbReference>
<feature type="domain" description="Rad4 beta-hairpin" evidence="9">
    <location>
        <begin position="637"/>
        <end position="701"/>
    </location>
</feature>
<dbReference type="GO" id="GO:0003684">
    <property type="term" value="F:damaged DNA binding"/>
    <property type="evidence" value="ECO:0007669"/>
    <property type="project" value="InterPro"/>
</dbReference>
<evidence type="ECO:0000313" key="11">
    <source>
        <dbReference type="EMBL" id="KKZ63332.1"/>
    </source>
</evidence>
<dbReference type="PANTHER" id="PTHR12135:SF0">
    <property type="entry name" value="DNA REPAIR PROTEIN COMPLEMENTING XP-C CELLS"/>
    <property type="match status" value="1"/>
</dbReference>
<dbReference type="InterPro" id="IPR004583">
    <property type="entry name" value="DNA_repair_Rad4"/>
</dbReference>
<dbReference type="VEuPathDB" id="FungiDB:EMCG_02333"/>
<evidence type="ECO:0000256" key="6">
    <source>
        <dbReference type="SAM" id="Coils"/>
    </source>
</evidence>
<dbReference type="InterPro" id="IPR018326">
    <property type="entry name" value="Rad4_beta-hairpin_dom1"/>
</dbReference>
<feature type="domain" description="Rad4 beta-hairpin" evidence="10">
    <location>
        <begin position="708"/>
        <end position="782"/>
    </location>
</feature>
<dbReference type="InterPro" id="IPR036985">
    <property type="entry name" value="Transglutaminase-like_sf"/>
</dbReference>
<dbReference type="InterPro" id="IPR018328">
    <property type="entry name" value="Rad4_beta-hairpin_dom3"/>
</dbReference>
<feature type="compositionally biased region" description="Basic residues" evidence="7">
    <location>
        <begin position="1"/>
        <end position="14"/>
    </location>
</feature>
<feature type="region of interest" description="Disordered" evidence="7">
    <location>
        <begin position="64"/>
        <end position="128"/>
    </location>
</feature>
<reference evidence="12" key="1">
    <citation type="journal article" date="2015" name="PLoS Genet.">
        <title>The dynamic genome and transcriptome of the human fungal pathogen Blastomyces and close relative Emmonsia.</title>
        <authorList>
            <person name="Munoz J.F."/>
            <person name="Gauthier G.M."/>
            <person name="Desjardins C.A."/>
            <person name="Gallo J.E."/>
            <person name="Holder J."/>
            <person name="Sullivan T.D."/>
            <person name="Marty A.J."/>
            <person name="Carmen J.C."/>
            <person name="Chen Z."/>
            <person name="Ding L."/>
            <person name="Gujja S."/>
            <person name="Magrini V."/>
            <person name="Misas E."/>
            <person name="Mitreva M."/>
            <person name="Priest M."/>
            <person name="Saif S."/>
            <person name="Whiston E.A."/>
            <person name="Young S."/>
            <person name="Zeng Q."/>
            <person name="Goldman W.E."/>
            <person name="Mardis E.R."/>
            <person name="Taylor J.W."/>
            <person name="McEwen J.G."/>
            <person name="Clay O.K."/>
            <person name="Klein B.S."/>
            <person name="Cuomo C.A."/>
        </authorList>
    </citation>
    <scope>NUCLEOTIDE SEQUENCE [LARGE SCALE GENOMIC DNA]</scope>
    <source>
        <strain evidence="12">UAMH 3008</strain>
    </source>
</reference>
<dbReference type="OrthoDB" id="300780at2759"/>
<dbReference type="PANTHER" id="PTHR12135">
    <property type="entry name" value="DNA REPAIR PROTEIN XP-C / RAD4"/>
    <property type="match status" value="1"/>
</dbReference>
<keyword evidence="3" id="KW-0227">DNA damage</keyword>
<organism evidence="11 12">
    <name type="scientific">[Emmonsia] crescens</name>
    <dbReference type="NCBI Taxonomy" id="73230"/>
    <lineage>
        <taxon>Eukaryota</taxon>
        <taxon>Fungi</taxon>
        <taxon>Dikarya</taxon>
        <taxon>Ascomycota</taxon>
        <taxon>Pezizomycotina</taxon>
        <taxon>Eurotiomycetes</taxon>
        <taxon>Eurotiomycetidae</taxon>
        <taxon>Onygenales</taxon>
        <taxon>Ajellomycetaceae</taxon>
        <taxon>Emergomyces</taxon>
    </lineage>
</organism>
<evidence type="ECO:0000256" key="5">
    <source>
        <dbReference type="ARBA" id="ARBA00023242"/>
    </source>
</evidence>
<feature type="compositionally biased region" description="Low complexity" evidence="7">
    <location>
        <begin position="945"/>
        <end position="959"/>
    </location>
</feature>
<dbReference type="Gene3D" id="3.30.60.290">
    <property type="entry name" value="Rad4, beta-hairpin domain BHD2"/>
    <property type="match status" value="1"/>
</dbReference>
<comment type="caution">
    <text evidence="11">The sequence shown here is derived from an EMBL/GenBank/DDBJ whole genome shotgun (WGS) entry which is preliminary data.</text>
</comment>
<dbReference type="SMART" id="SM01031">
    <property type="entry name" value="BHD_2"/>
    <property type="match status" value="1"/>
</dbReference>
<dbReference type="Gene3D" id="3.30.70.2460">
    <property type="entry name" value="Rad4, beta-hairpin domain BHD3"/>
    <property type="match status" value="1"/>
</dbReference>
<evidence type="ECO:0000256" key="2">
    <source>
        <dbReference type="ARBA" id="ARBA00009525"/>
    </source>
</evidence>
<keyword evidence="5" id="KW-0539">Nucleus</keyword>
<feature type="domain" description="Rad4 beta-hairpin" evidence="8">
    <location>
        <begin position="573"/>
        <end position="635"/>
    </location>
</feature>
<dbReference type="InterPro" id="IPR018327">
    <property type="entry name" value="BHD_2"/>
</dbReference>
<comment type="subcellular location">
    <subcellularLocation>
        <location evidence="1">Nucleus</location>
    </subcellularLocation>
</comment>
<feature type="compositionally biased region" description="Basic and acidic residues" evidence="7">
    <location>
        <begin position="95"/>
        <end position="110"/>
    </location>
</feature>
<dbReference type="Pfam" id="PF10404">
    <property type="entry name" value="BHD_2"/>
    <property type="match status" value="1"/>
</dbReference>